<evidence type="ECO:0000313" key="1">
    <source>
        <dbReference type="EMBL" id="BBF70536.1"/>
    </source>
</evidence>
<sequence>MAHMTTTTRAYRIDVDFFSGGDLFDSGTISFHIEDGADVWTAAYLAAEASTYFDLRIPDLAYSFSFVPSFPDEPDPTSPTGGLKPVCRDCGCDMLACDASARWDVQRQAWAISGVYDCTFCDLCNAESDDLARWVPAGDLTPFDRFTAALADALSYPELAFDSMFHLFCVDHALTHTVEDARAEWIEAVARRSSANRVGRLPSGGDDHA</sequence>
<dbReference type="RefSeq" id="WP_197716433.1">
    <property type="nucleotide sequence ID" value="NZ_AP018817.1"/>
</dbReference>
<organism evidence="1 2">
    <name type="scientific">Sphingomonas bisphenolicum</name>
    <dbReference type="NCBI Taxonomy" id="296544"/>
    <lineage>
        <taxon>Bacteria</taxon>
        <taxon>Pseudomonadati</taxon>
        <taxon>Pseudomonadota</taxon>
        <taxon>Alphaproteobacteria</taxon>
        <taxon>Sphingomonadales</taxon>
        <taxon>Sphingomonadaceae</taxon>
        <taxon>Sphingomonas</taxon>
    </lineage>
</organism>
<keyword evidence="2" id="KW-1185">Reference proteome</keyword>
<reference evidence="1" key="1">
    <citation type="submission" date="2018-07" db="EMBL/GenBank/DDBJ databases">
        <title>Complete genome sequence of Sphingomonas bisphenolicum strain AO1, a bisphenol A degradative bacterium isolated from Japanese farm field.</title>
        <authorList>
            <person name="Murakami M."/>
            <person name="Koh M."/>
            <person name="Koba S."/>
            <person name="Matsumura Y."/>
        </authorList>
    </citation>
    <scope>NUCLEOTIDE SEQUENCE</scope>
    <source>
        <strain evidence="1">AO1</strain>
    </source>
</reference>
<accession>A0ABM7G687</accession>
<dbReference type="EMBL" id="AP018817">
    <property type="protein sequence ID" value="BBF70536.1"/>
    <property type="molecule type" value="Genomic_DNA"/>
</dbReference>
<proteinExistence type="predicted"/>
<evidence type="ECO:0000313" key="2">
    <source>
        <dbReference type="Proteomes" id="UP001059971"/>
    </source>
</evidence>
<dbReference type="Proteomes" id="UP001059971">
    <property type="component" value="Chromosome 1"/>
</dbReference>
<name>A0ABM7G687_9SPHN</name>
<protein>
    <submittedName>
        <fullName evidence="1">Uncharacterized protein</fullName>
    </submittedName>
</protein>
<gene>
    <name evidence="1" type="ORF">SBA_ch1_27360</name>
</gene>